<dbReference type="Proteomes" id="UP000789366">
    <property type="component" value="Unassembled WGS sequence"/>
</dbReference>
<comment type="caution">
    <text evidence="1">The sequence shown here is derived from an EMBL/GenBank/DDBJ whole genome shotgun (WGS) entry which is preliminary data.</text>
</comment>
<gene>
    <name evidence="1" type="ORF">SPELUC_LOCUS12714</name>
</gene>
<name>A0ACA9PU65_9GLOM</name>
<reference evidence="1" key="1">
    <citation type="submission" date="2021-06" db="EMBL/GenBank/DDBJ databases">
        <authorList>
            <person name="Kallberg Y."/>
            <person name="Tangrot J."/>
            <person name="Rosling A."/>
        </authorList>
    </citation>
    <scope>NUCLEOTIDE SEQUENCE</scope>
    <source>
        <strain evidence="1">28 12/20/2015</strain>
    </source>
</reference>
<sequence length="647" mass="71923">EPKNGKINFIGSKTETALLQLLLDLGINYKQLKEDAKIIQFYPFSSERKAMGLVIQEDAYFRFYVKGASEILLQKSRYIIDTNTGNETELTDTERDTTQQIIKYYAGRSLRTLTIAYRDLEQWPPDGITLDPDGEIKFEDLMVNITLLCIIGIEDPLRNGVREAVADCKDAGVKVRMVTGDNVLTARSIAEQCGIYTGGIVMEGPEFRNLSNERMKEILPRLQVLARSSPEDKKILVGKLKEELNDIVAVTGDGTNDGPALRTADVGFSMGISGTETAKEASSIILMDDNFSSIVKAIMWGRCVNDAVKKFLQFQLTVNVTAVLLTFISAVSSGEQKAVLTAVQLLWVNLIMDTFAALALATDPPTPELLKRKPENRDSPLITPHMWKMIIGQSIFQLAITLILLYAADDIVGHGLDSDPTNSHNPTNSHTEPNSNKPTTLNTLVFNTFVMLQIFNEINCRNLDEKLNVFKNILRNKLFVIIFLITGVGQVLIIQFGSNAFQTVPLNFVQWLVCIGLGFLSIPVGVIIRLIPVDKLFSYKRAMKAPTFRDDESAVTSWQKQLKFFKALRGSGRFRTHFGPQFNKNQQAFAGVAVVPSLIILSSVGVPSSVRSRSQERGESKVTQRSIPRESIKDSTSQGDEIEVSEK</sequence>
<keyword evidence="2" id="KW-1185">Reference proteome</keyword>
<evidence type="ECO:0000313" key="2">
    <source>
        <dbReference type="Proteomes" id="UP000789366"/>
    </source>
</evidence>
<proteinExistence type="predicted"/>
<feature type="non-terminal residue" evidence="1">
    <location>
        <position position="1"/>
    </location>
</feature>
<accession>A0ACA9PU65</accession>
<protein>
    <submittedName>
        <fullName evidence="1">11539_t:CDS:1</fullName>
    </submittedName>
</protein>
<dbReference type="EMBL" id="CAJVPW010030918">
    <property type="protein sequence ID" value="CAG8725265.1"/>
    <property type="molecule type" value="Genomic_DNA"/>
</dbReference>
<evidence type="ECO:0000313" key="1">
    <source>
        <dbReference type="EMBL" id="CAG8725265.1"/>
    </source>
</evidence>
<organism evidence="1 2">
    <name type="scientific">Cetraspora pellucida</name>
    <dbReference type="NCBI Taxonomy" id="1433469"/>
    <lineage>
        <taxon>Eukaryota</taxon>
        <taxon>Fungi</taxon>
        <taxon>Fungi incertae sedis</taxon>
        <taxon>Mucoromycota</taxon>
        <taxon>Glomeromycotina</taxon>
        <taxon>Glomeromycetes</taxon>
        <taxon>Diversisporales</taxon>
        <taxon>Gigasporaceae</taxon>
        <taxon>Cetraspora</taxon>
    </lineage>
</organism>